<dbReference type="SUPFAM" id="SSF55785">
    <property type="entry name" value="PYP-like sensor domain (PAS domain)"/>
    <property type="match status" value="1"/>
</dbReference>
<name>A0A6F8T3X9_9GAMM</name>
<protein>
    <recommendedName>
        <fullName evidence="1">PAC domain-containing protein</fullName>
    </recommendedName>
</protein>
<dbReference type="PROSITE" id="PS50113">
    <property type="entry name" value="PAC"/>
    <property type="match status" value="1"/>
</dbReference>
<dbReference type="EMBL" id="AP022839">
    <property type="protein sequence ID" value="BCA95171.1"/>
    <property type="molecule type" value="Genomic_DNA"/>
</dbReference>
<dbReference type="InterPro" id="IPR000700">
    <property type="entry name" value="PAS-assoc_C"/>
</dbReference>
<evidence type="ECO:0000313" key="2">
    <source>
        <dbReference type="EMBL" id="BCA95171.1"/>
    </source>
</evidence>
<evidence type="ECO:0000313" key="3">
    <source>
        <dbReference type="Proteomes" id="UP000502894"/>
    </source>
</evidence>
<dbReference type="Pfam" id="PF13426">
    <property type="entry name" value="PAS_9"/>
    <property type="match status" value="1"/>
</dbReference>
<dbReference type="RefSeq" id="WP_173236841.1">
    <property type="nucleotide sequence ID" value="NZ_AP022839.1"/>
</dbReference>
<dbReference type="NCBIfam" id="TIGR00229">
    <property type="entry name" value="sensory_box"/>
    <property type="match status" value="1"/>
</dbReference>
<sequence length="263" mass="29957">MQLTTLDGQAFSMLLHMAQEPILAVSEEYIVLDINQSAEKKLSLKKNLIVGTSLTHLCSNNELKKIGKANPELINLLVKKKPYRCYVLIVQVISEKDKIKPDFSEIQQFEKLKESNQNDNKDTFHYLEAIISEIPVSVYWMNRNYVYLGCSNSMAKLLHLSSRHEIVGKTYADLYDQKSAEFYKKADKSVMEQGISLSLEEPLYQPDGKKLIYLSKKVPLHDDNGNVMGMLGISTDITERKKMEYDLKQAKEAAEAADRAKTV</sequence>
<feature type="domain" description="PAC" evidence="1">
    <location>
        <begin position="197"/>
        <end position="249"/>
    </location>
</feature>
<dbReference type="InterPro" id="IPR013656">
    <property type="entry name" value="PAS_4"/>
</dbReference>
<dbReference type="KEGG" id="lant:TUM19329_15320"/>
<evidence type="ECO:0000259" key="1">
    <source>
        <dbReference type="PROSITE" id="PS50113"/>
    </source>
</evidence>
<gene>
    <name evidence="2" type="ORF">TUM19329_15320</name>
</gene>
<organism evidence="2 3">
    <name type="scientific">Legionella antarctica</name>
    <dbReference type="NCBI Taxonomy" id="2708020"/>
    <lineage>
        <taxon>Bacteria</taxon>
        <taxon>Pseudomonadati</taxon>
        <taxon>Pseudomonadota</taxon>
        <taxon>Gammaproteobacteria</taxon>
        <taxon>Legionellales</taxon>
        <taxon>Legionellaceae</taxon>
        <taxon>Legionella</taxon>
    </lineage>
</organism>
<keyword evidence="3" id="KW-1185">Reference proteome</keyword>
<dbReference type="CDD" id="cd00130">
    <property type="entry name" value="PAS"/>
    <property type="match status" value="1"/>
</dbReference>
<dbReference type="InterPro" id="IPR000014">
    <property type="entry name" value="PAS"/>
</dbReference>
<dbReference type="Proteomes" id="UP000502894">
    <property type="component" value="Chromosome"/>
</dbReference>
<proteinExistence type="predicted"/>
<dbReference type="InterPro" id="IPR035965">
    <property type="entry name" value="PAS-like_dom_sf"/>
</dbReference>
<accession>A0A6F8T3X9</accession>
<dbReference type="AlphaFoldDB" id="A0A6F8T3X9"/>
<dbReference type="SMART" id="SM00091">
    <property type="entry name" value="PAS"/>
    <property type="match status" value="2"/>
</dbReference>
<dbReference type="Gene3D" id="3.30.450.20">
    <property type="entry name" value="PAS domain"/>
    <property type="match status" value="2"/>
</dbReference>
<dbReference type="Pfam" id="PF08448">
    <property type="entry name" value="PAS_4"/>
    <property type="match status" value="1"/>
</dbReference>
<reference evidence="2" key="1">
    <citation type="journal article" date="2020" name="Microbiol. Resour. Announc.">
        <title>Complete Genome Sequence of Novel Psychrotolerant Legionella Strain TUM19329, Isolated from Antarctic Lake Sediment.</title>
        <authorList>
            <person name="Shimada S."/>
            <person name="Nakai R."/>
            <person name="Aoki K."/>
            <person name="Shimoeda N."/>
            <person name="Ohno G."/>
            <person name="Miyazaki Y."/>
            <person name="Kudoh S."/>
            <person name="Imura S."/>
            <person name="Watanabe K."/>
            <person name="Ishii Y."/>
            <person name="Tateda K."/>
        </authorList>
    </citation>
    <scope>NUCLEOTIDE SEQUENCE [LARGE SCALE GENOMIC DNA]</scope>
    <source>
        <strain evidence="2">TUM19329</strain>
    </source>
</reference>